<dbReference type="Proteomes" id="UP001056851">
    <property type="component" value="Chromosome"/>
</dbReference>
<dbReference type="EMBL" id="CP099599">
    <property type="protein sequence ID" value="UST87241.1"/>
    <property type="molecule type" value="Genomic_DNA"/>
</dbReference>
<organism evidence="1 2">
    <name type="scientific">Pseudomonas siliginis</name>
    <dbReference type="NCBI Taxonomy" id="2842346"/>
    <lineage>
        <taxon>Bacteria</taxon>
        <taxon>Pseudomonadati</taxon>
        <taxon>Pseudomonadota</taxon>
        <taxon>Gammaproteobacteria</taxon>
        <taxon>Pseudomonadales</taxon>
        <taxon>Pseudomonadaceae</taxon>
        <taxon>Pseudomonas</taxon>
    </lineage>
</organism>
<proteinExistence type="predicted"/>
<gene>
    <name evidence="1" type="ORF">NF677_11370</name>
</gene>
<sequence>MTGYLDSIPHPWNRKQIMAAMTHKFTEVYPSIQRTPGGKVWNDLKELDDTAWIFYASISELIDEICIFGERSKDPEFWNESNEKTAEHYTREVKRKLYYCTSSLMTLVDIARNFDKRYDTNGVGKKRAEFFTTSGLHDFLQDLRNFNTHWRIAEANWSINYDLENGTRTVHFQISKEDLLAWRNWTAKAKHYIQSLNGSVDVYEILTTYKKQAQAYYTWHKGVVIEQNAQSLQIYFEYTRIHEGLRQYQKWNMLLSHAKNDTNPYQYLAKFLSASQIESVLSYPMRSEQQVDALIRVVDIYQICDKNLKAKLMKVFSVSEQ</sequence>
<evidence type="ECO:0000313" key="2">
    <source>
        <dbReference type="Proteomes" id="UP001056851"/>
    </source>
</evidence>
<evidence type="ECO:0000313" key="1">
    <source>
        <dbReference type="EMBL" id="UST87241.1"/>
    </source>
</evidence>
<dbReference type="RefSeq" id="WP_252885841.1">
    <property type="nucleotide sequence ID" value="NZ_CP099599.1"/>
</dbReference>
<keyword evidence="2" id="KW-1185">Reference proteome</keyword>
<name>A0ABY5CIY8_9PSED</name>
<accession>A0ABY5CIY8</accession>
<protein>
    <submittedName>
        <fullName evidence="1">Uncharacterized protein</fullName>
    </submittedName>
</protein>
<reference evidence="1" key="1">
    <citation type="submission" date="2022-06" db="EMBL/GenBank/DDBJ databases">
        <title>Investigating genetic diversity within the most abundant and prevalent non-pathogenic leaf-associated bacterial species interacting with Arabidopsis thaliana in natural habitats.</title>
        <authorList>
            <person name="Ramirez-Sanchez D."/>
            <person name="Gibelin-Viala C."/>
            <person name="Mayjonade B."/>
            <person name="Duflos R."/>
            <person name="Belmonte E."/>
            <person name="Pailler V."/>
            <person name="Bartoli C."/>
            <person name="Carrere S."/>
            <person name="Vailleau F."/>
            <person name="Roux F."/>
        </authorList>
    </citation>
    <scope>NUCLEOTIDE SEQUENCE</scope>
    <source>
        <strain evidence="1">OTU6ESPEB1</strain>
    </source>
</reference>